<name>A0ABT6MVP5_9GAMM</name>
<dbReference type="Proteomes" id="UP001160550">
    <property type="component" value="Unassembled WGS sequence"/>
</dbReference>
<accession>A0ABT6MVP5</accession>
<evidence type="ECO:0000313" key="2">
    <source>
        <dbReference type="Proteomes" id="UP001160550"/>
    </source>
</evidence>
<evidence type="ECO:0000313" key="1">
    <source>
        <dbReference type="EMBL" id="MDH7454696.1"/>
    </source>
</evidence>
<sequence length="47" mass="5561">MPSRPQRAGVRRQREAVPRKRYRLTLSKPGVRDRSRTVLKAFELQLV</sequence>
<reference evidence="1" key="1">
    <citation type="journal article" date="2007" name="Int. J. Syst. Evol. Microbiol.">
        <title>Luteimonas composti sp. nov., a moderately thermophilic bacterium isolated from food waste.</title>
        <authorList>
            <person name="Young C.C."/>
            <person name="Kampfer P."/>
            <person name="Chen W.M."/>
            <person name="Yen W.S."/>
            <person name="Arun A.B."/>
            <person name="Lai W.A."/>
            <person name="Shen F.T."/>
            <person name="Rekha P.D."/>
            <person name="Lin K.Y."/>
            <person name="Chou J.H."/>
        </authorList>
    </citation>
    <scope>NUCLEOTIDE SEQUENCE</scope>
    <source>
        <strain evidence="1">CC-YY355</strain>
    </source>
</reference>
<organism evidence="1 2">
    <name type="scientific">Luteimonas composti</name>
    <dbReference type="NCBI Taxonomy" id="398257"/>
    <lineage>
        <taxon>Bacteria</taxon>
        <taxon>Pseudomonadati</taxon>
        <taxon>Pseudomonadota</taxon>
        <taxon>Gammaproteobacteria</taxon>
        <taxon>Lysobacterales</taxon>
        <taxon>Lysobacteraceae</taxon>
        <taxon>Luteimonas</taxon>
    </lineage>
</organism>
<dbReference type="RefSeq" id="WP_280943924.1">
    <property type="nucleotide sequence ID" value="NZ_JARYGX010000032.1"/>
</dbReference>
<protein>
    <submittedName>
        <fullName evidence="1">Transcriptional regulator</fullName>
    </submittedName>
</protein>
<keyword evidence="2" id="KW-1185">Reference proteome</keyword>
<reference evidence="1" key="2">
    <citation type="submission" date="2023-04" db="EMBL/GenBank/DDBJ databases">
        <authorList>
            <person name="Sun J.-Q."/>
        </authorList>
    </citation>
    <scope>NUCLEOTIDE SEQUENCE</scope>
    <source>
        <strain evidence="1">CC-YY355</strain>
    </source>
</reference>
<gene>
    <name evidence="1" type="ORF">QF205_16730</name>
</gene>
<comment type="caution">
    <text evidence="1">The sequence shown here is derived from an EMBL/GenBank/DDBJ whole genome shotgun (WGS) entry which is preliminary data.</text>
</comment>
<dbReference type="EMBL" id="JARYGX010000032">
    <property type="protein sequence ID" value="MDH7454696.1"/>
    <property type="molecule type" value="Genomic_DNA"/>
</dbReference>
<proteinExistence type="predicted"/>